<evidence type="ECO:0000313" key="2">
    <source>
        <dbReference type="EMBL" id="MET1488442.1"/>
    </source>
</evidence>
<reference evidence="2 3" key="1">
    <citation type="submission" date="2024-07" db="EMBL/GenBank/DDBJ databases">
        <title>Uliginosibacterium paludis KCTC:42655.</title>
        <authorList>
            <person name="Kim M.K."/>
        </authorList>
    </citation>
    <scope>NUCLEOTIDE SEQUENCE [LARGE SCALE GENOMIC DNA]</scope>
    <source>
        <strain evidence="2 3">KCTC 42655</strain>
    </source>
</reference>
<dbReference type="RefSeq" id="WP_345926562.1">
    <property type="nucleotide sequence ID" value="NZ_JBDIVF010000003.1"/>
</dbReference>
<keyword evidence="3" id="KW-1185">Reference proteome</keyword>
<dbReference type="Proteomes" id="UP001548590">
    <property type="component" value="Unassembled WGS sequence"/>
</dbReference>
<dbReference type="EMBL" id="JBEWLZ010000001">
    <property type="protein sequence ID" value="MET1488442.1"/>
    <property type="molecule type" value="Genomic_DNA"/>
</dbReference>
<dbReference type="InterPro" id="IPR036736">
    <property type="entry name" value="ACP-like_sf"/>
</dbReference>
<dbReference type="Gene3D" id="1.10.1200.10">
    <property type="entry name" value="ACP-like"/>
    <property type="match status" value="1"/>
</dbReference>
<accession>A0ABV2CKW2</accession>
<evidence type="ECO:0000259" key="1">
    <source>
        <dbReference type="PROSITE" id="PS50075"/>
    </source>
</evidence>
<comment type="caution">
    <text evidence="2">The sequence shown here is derived from an EMBL/GenBank/DDBJ whole genome shotgun (WGS) entry which is preliminary data.</text>
</comment>
<dbReference type="Pfam" id="PF00550">
    <property type="entry name" value="PP-binding"/>
    <property type="match status" value="1"/>
</dbReference>
<feature type="domain" description="Carrier" evidence="1">
    <location>
        <begin position="5"/>
        <end position="85"/>
    </location>
</feature>
<evidence type="ECO:0000313" key="3">
    <source>
        <dbReference type="Proteomes" id="UP001548590"/>
    </source>
</evidence>
<dbReference type="PROSITE" id="PS50075">
    <property type="entry name" value="CARRIER"/>
    <property type="match status" value="1"/>
</dbReference>
<dbReference type="SUPFAM" id="SSF47336">
    <property type="entry name" value="ACP-like"/>
    <property type="match status" value="1"/>
</dbReference>
<protein>
    <submittedName>
        <fullName evidence="2">Acyl carrier protein</fullName>
    </submittedName>
</protein>
<name>A0ABV2CKW2_9RHOO</name>
<organism evidence="2 3">
    <name type="scientific">Uliginosibacterium paludis</name>
    <dbReference type="NCBI Taxonomy" id="1615952"/>
    <lineage>
        <taxon>Bacteria</taxon>
        <taxon>Pseudomonadati</taxon>
        <taxon>Pseudomonadota</taxon>
        <taxon>Betaproteobacteria</taxon>
        <taxon>Rhodocyclales</taxon>
        <taxon>Zoogloeaceae</taxon>
        <taxon>Uliginosibacterium</taxon>
    </lineage>
</organism>
<sequence length="87" mass="9065">MSSLDTTRQQVLQVLEEVLGLGGRTASFDDETPLLGAVPELDSMAVVGVIAALEEHFGFHLADDDIDGSTFETVGSLSAFVAAKLAA</sequence>
<gene>
    <name evidence="2" type="ORF">ABVT11_01285</name>
</gene>
<dbReference type="InterPro" id="IPR009081">
    <property type="entry name" value="PP-bd_ACP"/>
</dbReference>
<proteinExistence type="predicted"/>